<name>A0A1X2GIK6_9FUNG</name>
<keyword evidence="3" id="KW-1185">Reference proteome</keyword>
<sequence length="200" mass="22267">MADQYCEKLDKFLLDPLSTLKVAVPGGAIAALLHTQFWSKKSTRCVAVGLFAVTVGRLALTVHMGILETQVIRALPVLSNDQKLQLADYRRSWFNKLDVMTGIVSLDLFYIFTHRSTTSVSQCLTACVAAPVAITALQVFCFYPNYQREVAQVREKSKTADDLFKDPSFVTRHRLFHGMDFVKVSCLAVAGLRLGCMLSK</sequence>
<dbReference type="AlphaFoldDB" id="A0A1X2GIK6"/>
<protein>
    <recommendedName>
        <fullName evidence="4">DUF4149 domain-containing protein</fullName>
    </recommendedName>
</protein>
<keyword evidence="1" id="KW-1133">Transmembrane helix</keyword>
<reference evidence="2 3" key="1">
    <citation type="submission" date="2016-07" db="EMBL/GenBank/DDBJ databases">
        <title>Pervasive Adenine N6-methylation of Active Genes in Fungi.</title>
        <authorList>
            <consortium name="DOE Joint Genome Institute"/>
            <person name="Mondo S.J."/>
            <person name="Dannebaum R.O."/>
            <person name="Kuo R.C."/>
            <person name="Labutti K."/>
            <person name="Haridas S."/>
            <person name="Kuo A."/>
            <person name="Salamov A."/>
            <person name="Ahrendt S.R."/>
            <person name="Lipzen A."/>
            <person name="Sullivan W."/>
            <person name="Andreopoulos W.B."/>
            <person name="Clum A."/>
            <person name="Lindquist E."/>
            <person name="Daum C."/>
            <person name="Ramamoorthy G.K."/>
            <person name="Gryganskyi A."/>
            <person name="Culley D."/>
            <person name="Magnuson J.K."/>
            <person name="James T.Y."/>
            <person name="O'Malley M.A."/>
            <person name="Stajich J.E."/>
            <person name="Spatafora J.W."/>
            <person name="Visel A."/>
            <person name="Grigoriev I.V."/>
        </authorList>
    </citation>
    <scope>NUCLEOTIDE SEQUENCE [LARGE SCALE GENOMIC DNA]</scope>
    <source>
        <strain evidence="2 3">NRRL 3301</strain>
    </source>
</reference>
<evidence type="ECO:0000256" key="1">
    <source>
        <dbReference type="SAM" id="Phobius"/>
    </source>
</evidence>
<evidence type="ECO:0000313" key="3">
    <source>
        <dbReference type="Proteomes" id="UP000242146"/>
    </source>
</evidence>
<keyword evidence="1" id="KW-0812">Transmembrane</keyword>
<dbReference type="Proteomes" id="UP000242146">
    <property type="component" value="Unassembled WGS sequence"/>
</dbReference>
<gene>
    <name evidence="2" type="ORF">DM01DRAFT_1335672</name>
</gene>
<evidence type="ECO:0008006" key="4">
    <source>
        <dbReference type="Google" id="ProtNLM"/>
    </source>
</evidence>
<proteinExistence type="predicted"/>
<dbReference type="STRING" id="101127.A0A1X2GIK6"/>
<organism evidence="2 3">
    <name type="scientific">Hesseltinella vesiculosa</name>
    <dbReference type="NCBI Taxonomy" id="101127"/>
    <lineage>
        <taxon>Eukaryota</taxon>
        <taxon>Fungi</taxon>
        <taxon>Fungi incertae sedis</taxon>
        <taxon>Mucoromycota</taxon>
        <taxon>Mucoromycotina</taxon>
        <taxon>Mucoromycetes</taxon>
        <taxon>Mucorales</taxon>
        <taxon>Cunninghamellaceae</taxon>
        <taxon>Hesseltinella</taxon>
    </lineage>
</organism>
<comment type="caution">
    <text evidence="2">The sequence shown here is derived from an EMBL/GenBank/DDBJ whole genome shotgun (WGS) entry which is preliminary data.</text>
</comment>
<dbReference type="OrthoDB" id="165058at2759"/>
<keyword evidence="1" id="KW-0472">Membrane</keyword>
<feature type="transmembrane region" description="Helical" evidence="1">
    <location>
        <begin position="45"/>
        <end position="66"/>
    </location>
</feature>
<evidence type="ECO:0000313" key="2">
    <source>
        <dbReference type="EMBL" id="ORX54535.1"/>
    </source>
</evidence>
<dbReference type="EMBL" id="MCGT01000013">
    <property type="protein sequence ID" value="ORX54535.1"/>
    <property type="molecule type" value="Genomic_DNA"/>
</dbReference>
<accession>A0A1X2GIK6</accession>